<feature type="signal peptide" evidence="4">
    <location>
        <begin position="1"/>
        <end position="24"/>
    </location>
</feature>
<evidence type="ECO:0000256" key="1">
    <source>
        <dbReference type="ARBA" id="ARBA00022729"/>
    </source>
</evidence>
<dbReference type="InterPro" id="IPR015819">
    <property type="entry name" value="Lipid_transp_b-sht_shell"/>
</dbReference>
<name>A0A336M8K5_CULSO</name>
<dbReference type="Pfam" id="PF09172">
    <property type="entry name" value="Vit_open_b-sht"/>
    <property type="match status" value="1"/>
</dbReference>
<evidence type="ECO:0000256" key="2">
    <source>
        <dbReference type="ARBA" id="ARBA00023180"/>
    </source>
</evidence>
<dbReference type="InterPro" id="IPR050733">
    <property type="entry name" value="Vitellogenin/Apolipophorin"/>
</dbReference>
<dbReference type="SMART" id="SM00216">
    <property type="entry name" value="VWD"/>
    <property type="match status" value="1"/>
</dbReference>
<dbReference type="InterPro" id="IPR015816">
    <property type="entry name" value="Vitellinogen_b-sht_N"/>
</dbReference>
<dbReference type="InterPro" id="IPR001747">
    <property type="entry name" value="Vitellogenin_N"/>
</dbReference>
<dbReference type="EMBL" id="UFQT01000702">
    <property type="protein sequence ID" value="SSX26654.1"/>
    <property type="molecule type" value="Genomic_DNA"/>
</dbReference>
<dbReference type="PANTHER" id="PTHR23345:SF36">
    <property type="entry name" value="APOLIPOPHORINS"/>
    <property type="match status" value="1"/>
</dbReference>
<dbReference type="Gene3D" id="2.20.80.10">
    <property type="entry name" value="Lipovitellin-phosvitin complex, chain A, domain 4"/>
    <property type="match status" value="1"/>
</dbReference>
<dbReference type="SUPFAM" id="SSF56968">
    <property type="entry name" value="Lipovitellin-phosvitin complex, beta-sheet shell regions"/>
    <property type="match status" value="2"/>
</dbReference>
<dbReference type="Gene3D" id="2.20.50.20">
    <property type="entry name" value="Lipovitellin. Chain A, domain 3"/>
    <property type="match status" value="1"/>
</dbReference>
<keyword evidence="1 4" id="KW-0732">Signal</keyword>
<dbReference type="PROSITE" id="PS51211">
    <property type="entry name" value="VITELLOGENIN"/>
    <property type="match status" value="1"/>
</dbReference>
<dbReference type="Gene3D" id="2.30.230.10">
    <property type="entry name" value="Lipovitellin, beta-sheet shell regions, chain A"/>
    <property type="match status" value="1"/>
</dbReference>
<accession>A0A336M8K5</accession>
<dbReference type="PROSITE" id="PS51233">
    <property type="entry name" value="VWFD"/>
    <property type="match status" value="1"/>
</dbReference>
<feature type="chain" id="PRO_5016412695" evidence="4">
    <location>
        <begin position="25"/>
        <end position="3341"/>
    </location>
</feature>
<evidence type="ECO:0000259" key="5">
    <source>
        <dbReference type="PROSITE" id="PS51211"/>
    </source>
</evidence>
<evidence type="ECO:0000259" key="6">
    <source>
        <dbReference type="PROSITE" id="PS51233"/>
    </source>
</evidence>
<feature type="domain" description="VWFD" evidence="6">
    <location>
        <begin position="2778"/>
        <end position="2945"/>
    </location>
</feature>
<dbReference type="InterPro" id="IPR011030">
    <property type="entry name" value="Lipovitellin_superhlx_dom"/>
</dbReference>
<proteinExistence type="predicted"/>
<sequence length="3341" mass="373098">MGTISRCPGILLILLVAFWHQSYAGVCKEGCPVANQLSKYKFEQGKVYTYNLDSQVTVFLSGSKQQTQVKVTGIAQLFYSGNCQFTLYLQKLQINSPDDKKLAVTKDLQKPVKFVLSNDELSPQICADSSDTEFSVNIKRAVISLIQSVEAKTFETDVFGVCPTNTVTNTIGDTTVVTKTRDLNLCSHREFLSDGFIKGIFNEASGVKSTPILNGDYTAEQKVKAGVLDSVTLTENYVYLPFSGQNTGARAKVVTKLTFVKAEAKEAPQPQNPNERTLLFENFKTVPTTTPDNLKAIFKKTVETFDKDSKAVGKESAATFAELVRAFRAAKKADLAILYDDVKKGSIKVDKELGRKVYLDALFRAGSANSITFIGEILKKELNEKEQRLAYLSFNLAKTVTTSSLTAVGKTLGPQSSREAFMGTGTLVKKFCATHKCSVNDFKDIYNKFSNNLGSCKATTRQQEDKFVAVLKAIRNAGVMFEPVQTKIQNCIADGPSTRVRVAALQAVGATTCSKVFYGKLLDLLKNRSLDSELRIEAYLALVKCPTATLANELKALLEDEPIYQVGSFITSHLANVRASADPHREQLRRLLGNLRPSNKFPSDIRKYSFNRELSYSIDSLGLGASVDSNVIYSQKGFLPRSGTFNMTGELFGNSFNVFDLSVRQENFEQVVEHFFGPKGELKSSNFQELFNNALATYNSVVEGTKKRFRRGVARDEVDGFKNGLSYQNEVFSDVEFDFSVKMFGTEMYFLSLANEVPSSPKEFVNTLFKVLDKNMKDAKNFNKIYENHVLFLDADLVYPSGIGLPLKLGLQGAAAGRVEVALQTDLKQWKKSPQFTFKLVPSFNVDISGTFTVDAQSLQAGLKLEGNLHSSTGQTLDFKLSEDRRTFDLKVGFPFKNQELVSFKTNALFVVYDVAQGDVAFPVVAEGPKQKGQFSDCFDQLVPLIGVNVCPSYEFNVGEGPNTLSFPFSGPNSASLKLELEKEFTLKGEYDNTKVNERKVTYTFDTPGSAENRKTQLEFEVKYNTDYMVRVALNNPKKSASVEAGLKRNDKEFALYAKALNDGQEYLAKFGFDVKGNEARSEYTPVIVIKTPKDGQNEVGGYKVEGKIVVEKNNGNVKYTFKNVKVTNPTNTPYVVNGFVARTGSKVEYDLTFVEDTGSKRKGSLKGAFDYQEKEKFLMDVALLNDFVEQLNGKIKYELNRKEGSLMMNDFLFIYGRDFASTKNKFHLYQKAAYNKDDKNQLTMLDSQFKLDVPLVPLMVDLKKQYKPNAASFTFDFQTNPHKLNVYANNKYNMKTKGDFDLELGGTFNKHTAKFTGLRTVQDKFSTQKYDFTSSCGLTFDLEGKFGNSFAADNLFADFVAKTTLPNKKTTPYSLKFFLQSTKNDFKSNANLLEGSTTLATYTADGKRGDVNEAKFDVDVTNVLLGTGNFKSEKGKGSLSTLFTFKKMDRKVKVESDFNVAKPNYDVNTKFFYDFEKDNNKKIEFNTKNTVSLGDLSSKNTLLVLTEKYTFNVAGKREGTKANGNLNGEFELGLPTGRKVSGNFDRHRDMKDSKGSGKLKVALSDELPNGNKRALSLDTVLKDVDFKTKFFDMTHKLYYVGFDKKEATLTNTINRSPSNGNTKTSVGVKVDGTLLPNTLTFTFASEEASQDKADYHVTGKYGSQFDFDFVSNYDVNRDNTKPSLSNFKFVVNVPETKLKQVVLESSSSMKAPESEDGLYEGKKSSKLQVSDKTLAFDVSFKANQKTGDIKAVFNLPNTDPVNAKFNYNRDDADVDARKTHVDFEMLYSKDKKVHLVTDSTFGQNEVFFNAKLESPTEKAKNVNLNFEWKVLGGNKYTTGFKLNVDGRAYAYNGAVVLSEVAPSVLVEFVYPEKTVKMYLGVQKVEDFKYATQVEIVNLLDFNLDLKGEAYFKSPENFYLNVNFDSTKYKQVVIKITSKAGGKGVDFLCSKQGSNLLSGSAEFAVKEDKGKTIIEGTGNLKLYEENQATTFKFIRNKFEGTKDGETGVSFVFDGRLGTKNIISELKLTDKNVAFKHTVCEAKKQCVNVDLRSTLQKTEFNDFKHELLVSVDLRELGYSHEFGLKADTSKQGMVIDHTVDMHLQSQDKNKYQYSLYVHKNSAGVVLTLPSRTVALESTYNYPTDQLFGKYDAGVSFYLDKANNPSGKTSVTFIGSVDRTGTNVVKGRSEVRLDHPSIKPLSVAGLVLLDADNQRAQGKLTLDVFQQEANKVVVQANYENADKTGKGFNVTSDVKVSSKGLQLDTGFDGHAALNYDTRVFSFGTNAVCPTKDFSFGTYMFVSEKVFEMYGKIFNEVVLKVAANYDLDKRSATYNSLFKQLGTTPVVVTGSVDGLTTASFSMTKDKLFDVKGQFDLGKEASVNVNGNGKNLFNGKVALDDSHFLATNFKVQEQEIKDFMKQLQTSTKQESEAARKAYSDKFETLKTTVTGQFKALQSSFPDFGKLKEDYKTQWDKFSAELQSDPTIKKLADFITETISAVTKLLDEVTKTFLQYYEKVSAVVSDFYKEVQEAFNTKFLPMFKDLYNQIEALVFNLYEEFVSLVAGVFERVAKALKGFEEDFNKLSAAMAELFKNVSLYFKEYVEQFEKEVRDLWNLLLQQLQTLPGLEVLKTKFEEFFAQYAVGEQVAELVKELLNLVKDHLPTEESKEFVQKLSEYLSAKLTKKEVNDTAKLKELFELQVKAIRSLFKFVSDLRKEKDVSGWFNNLPVSFESFKRVSYVWNFKFSPLNCLREGNCFSLRDVLSWRPYGFKFTELFPPFTLHGHVGDGQHIFTFDGRHMTFPGSCNYVLAQDAFENNFTLVANLVNGKLNSLTLFDKTATVELAKDGVVSFDGTPSELPAHKGDLAVWRRYYSVTVMTKYGVTLLCSTDLRVCHVTVSGFYHGRLRGLLGNGNHEPYDDYLLPNGQITEDDATFGNAYGLGSCKPVSGLSHEHVSDNFCNSLFGSGSNLRLCYFLVPFKNFKDACYDAVKTATDKKDAACNMALMYASTCKLENIPVRIPEACAKCNVDGKDVELNDDFNVELPKKQADVVVVLDTKVKPEFVNSLVADLRKEFGSRQMSDVRVSLIGYNDDEKYTYLFTTNGKLDFTGTYPNVPLDFPKVEKPIKTGDAKVDDFAMKLFELTFKLRKDLGNSAGARAVAEALSFPFRPTAVKHIVVVKSESLSDASPLRLTAAGVTQEVLSVQGIFVSTVLPLDDLTIGGGQDAKKVVGFSKNNVFVLSDGRKRPEGSPDLRDKVDYKNQEAIELALNDEGFVFALQNYDLLEPKQKKAFTTTLSAALADLSFRTQLKLECFCTLKYGLFPEQVCHVIDTNVLPPVKKVSARG</sequence>
<evidence type="ECO:0000256" key="3">
    <source>
        <dbReference type="PROSITE-ProRule" id="PRU00557"/>
    </source>
</evidence>
<dbReference type="SMART" id="SM01169">
    <property type="entry name" value="DUF1943"/>
    <property type="match status" value="1"/>
</dbReference>
<evidence type="ECO:0000256" key="4">
    <source>
        <dbReference type="SAM" id="SignalP"/>
    </source>
</evidence>
<dbReference type="SMART" id="SM00638">
    <property type="entry name" value="LPD_N"/>
    <property type="match status" value="1"/>
</dbReference>
<dbReference type="PANTHER" id="PTHR23345">
    <property type="entry name" value="VITELLOGENIN-RELATED"/>
    <property type="match status" value="1"/>
</dbReference>
<dbReference type="OMA" id="MTWTILE"/>
<keyword evidence="2" id="KW-0325">Glycoprotein</keyword>
<protein>
    <submittedName>
        <fullName evidence="7">CSON013728 protein</fullName>
    </submittedName>
</protein>
<dbReference type="InterPro" id="IPR001846">
    <property type="entry name" value="VWF_type-D"/>
</dbReference>
<dbReference type="SUPFAM" id="SSF48431">
    <property type="entry name" value="Lipovitellin-phosvitin complex, superhelical domain"/>
    <property type="match status" value="1"/>
</dbReference>
<dbReference type="InterPro" id="IPR015255">
    <property type="entry name" value="Vitellinogen_open_b-sht"/>
</dbReference>
<comment type="caution">
    <text evidence="3">Lacks conserved residue(s) required for the propagation of feature annotation.</text>
</comment>
<gene>
    <name evidence="7" type="primary">CSON013728</name>
</gene>
<dbReference type="GO" id="GO:0005319">
    <property type="term" value="F:lipid transporter activity"/>
    <property type="evidence" value="ECO:0007669"/>
    <property type="project" value="InterPro"/>
</dbReference>
<reference evidence="7" key="1">
    <citation type="submission" date="2018-07" db="EMBL/GenBank/DDBJ databases">
        <authorList>
            <person name="Quirk P.G."/>
            <person name="Krulwich T.A."/>
        </authorList>
    </citation>
    <scope>NUCLEOTIDE SEQUENCE</scope>
</reference>
<organism evidence="7">
    <name type="scientific">Culicoides sonorensis</name>
    <name type="common">Biting midge</name>
    <dbReference type="NCBI Taxonomy" id="179676"/>
    <lineage>
        <taxon>Eukaryota</taxon>
        <taxon>Metazoa</taxon>
        <taxon>Ecdysozoa</taxon>
        <taxon>Arthropoda</taxon>
        <taxon>Hexapoda</taxon>
        <taxon>Insecta</taxon>
        <taxon>Pterygota</taxon>
        <taxon>Neoptera</taxon>
        <taxon>Endopterygota</taxon>
        <taxon>Diptera</taxon>
        <taxon>Nematocera</taxon>
        <taxon>Chironomoidea</taxon>
        <taxon>Ceratopogonidae</taxon>
        <taxon>Ceratopogoninae</taxon>
        <taxon>Culicoides</taxon>
        <taxon>Monoculicoides</taxon>
    </lineage>
</organism>
<dbReference type="Gene3D" id="1.25.10.20">
    <property type="entry name" value="Vitellinogen, superhelical"/>
    <property type="match status" value="1"/>
</dbReference>
<evidence type="ECO:0000313" key="7">
    <source>
        <dbReference type="EMBL" id="SSX26654.1"/>
    </source>
</evidence>
<dbReference type="Pfam" id="PF01347">
    <property type="entry name" value="Vitellogenin_N"/>
    <property type="match status" value="1"/>
</dbReference>
<dbReference type="InterPro" id="IPR015817">
    <property type="entry name" value="Vitellinogen_open_b-sht_sub1"/>
</dbReference>
<dbReference type="Pfam" id="PF00094">
    <property type="entry name" value="VWD"/>
    <property type="match status" value="1"/>
</dbReference>
<dbReference type="VEuPathDB" id="VectorBase:CSON013728"/>
<feature type="domain" description="Vitellogenin" evidence="5">
    <location>
        <begin position="42"/>
        <end position="643"/>
    </location>
</feature>